<dbReference type="EMBL" id="JASJEX010000003">
    <property type="protein sequence ID" value="MDJ1129826.1"/>
    <property type="molecule type" value="Genomic_DNA"/>
</dbReference>
<keyword evidence="2" id="KW-1185">Reference proteome</keyword>
<reference evidence="1" key="1">
    <citation type="submission" date="2023-05" db="EMBL/GenBank/DDBJ databases">
        <title>[olsenella] sp. nov., isolated from a pig farm feces dump.</title>
        <authorList>
            <person name="Chang Y.-H."/>
        </authorList>
    </citation>
    <scope>NUCLEOTIDE SEQUENCE</scope>
    <source>
        <strain evidence="1">YH-ols2217</strain>
    </source>
</reference>
<comment type="caution">
    <text evidence="1">The sequence shown here is derived from an EMBL/GenBank/DDBJ whole genome shotgun (WGS) entry which is preliminary data.</text>
</comment>
<gene>
    <name evidence="1" type="ORF">QJ043_07025</name>
</gene>
<evidence type="ECO:0000313" key="2">
    <source>
        <dbReference type="Proteomes" id="UP001431693"/>
    </source>
</evidence>
<evidence type="ECO:0000313" key="1">
    <source>
        <dbReference type="EMBL" id="MDJ1129826.1"/>
    </source>
</evidence>
<accession>A0ABT6ZLB5</accession>
<sequence length="153" mass="16217">MAKNGELSTEEEEALRDEINGAFSAMPVFGHNIVSAVASGNWSRIRGAIAPCATVASQDRGVRVTQNTSPRLVQNQTTTVTVGIQEVTRALDADGLTEEEQAKVKAMLVDAQAAKADGDQSRLRKVGKGIADWAFDKGVASLPTLLGYLASLF</sequence>
<organism evidence="1 2">
    <name type="scientific">Kribbibacterium absianum</name>
    <dbReference type="NCBI Taxonomy" id="3044210"/>
    <lineage>
        <taxon>Bacteria</taxon>
        <taxon>Bacillati</taxon>
        <taxon>Actinomycetota</taxon>
        <taxon>Coriobacteriia</taxon>
        <taxon>Coriobacteriales</taxon>
        <taxon>Kribbibacteriaceae</taxon>
        <taxon>Kribbibacterium</taxon>
    </lineage>
</organism>
<name>A0ABT6ZLB5_9ACTN</name>
<proteinExistence type="predicted"/>
<dbReference type="Proteomes" id="UP001431693">
    <property type="component" value="Unassembled WGS sequence"/>
</dbReference>
<protein>
    <submittedName>
        <fullName evidence="1">Uncharacterized protein</fullName>
    </submittedName>
</protein>
<dbReference type="RefSeq" id="WP_283722781.1">
    <property type="nucleotide sequence ID" value="NZ_JASJEX010000003.1"/>
</dbReference>